<dbReference type="UniPathway" id="UPA00988"/>
<dbReference type="HAMAP" id="MF_03053">
    <property type="entry name" value="CTU1"/>
    <property type="match status" value="1"/>
</dbReference>
<evidence type="ECO:0000256" key="1">
    <source>
        <dbReference type="ARBA" id="ARBA00022490"/>
    </source>
</evidence>
<comment type="similarity">
    <text evidence="6">Belongs to the TtcA family. CTU1/NCS6/ATPBD3 subfamily.</text>
</comment>
<dbReference type="CDD" id="cd01713">
    <property type="entry name" value="CTU1-like"/>
    <property type="match status" value="1"/>
</dbReference>
<dbReference type="EC" id="2.7.7.-" evidence="6"/>
<comment type="function">
    <text evidence="6">Plays a central role in 2-thiolation of mcm(5)S(2)U at tRNA wobble positions of tRNA(Lys), tRNA(Glu) and tRNA(Gln). Directly binds tRNAs and probably acts by catalyzing adenylation of tRNAs, an intermediate required for 2-thiolation. It is unclear whether it acts as a sulfurtransferase that transfers sulfur from thiocarboxylated URM1 onto the uridine of tRNAs at wobble position. Prior mcm(5) tRNA modification by the elongator complex is required for 2-thiolation. May also be involved in protein urmylation.</text>
</comment>
<organism evidence="11 12">
    <name type="scientific">Agrocybe pediades</name>
    <dbReference type="NCBI Taxonomy" id="84607"/>
    <lineage>
        <taxon>Eukaryota</taxon>
        <taxon>Fungi</taxon>
        <taxon>Dikarya</taxon>
        <taxon>Basidiomycota</taxon>
        <taxon>Agaricomycotina</taxon>
        <taxon>Agaricomycetes</taxon>
        <taxon>Agaricomycetidae</taxon>
        <taxon>Agaricales</taxon>
        <taxon>Agaricineae</taxon>
        <taxon>Strophariaceae</taxon>
        <taxon>Agrocybe</taxon>
    </lineage>
</organism>
<dbReference type="InterPro" id="IPR056369">
    <property type="entry name" value="CTU1-like_ATP-bd"/>
</dbReference>
<dbReference type="InterPro" id="IPR011063">
    <property type="entry name" value="TilS/TtcA_N"/>
</dbReference>
<gene>
    <name evidence="6" type="primary">NCS6</name>
    <name evidence="6" type="synonym">CTU1</name>
    <name evidence="11" type="ORF">D9613_005782</name>
</gene>
<dbReference type="SUPFAM" id="SSF52402">
    <property type="entry name" value="Adenine nucleotide alpha hydrolases-like"/>
    <property type="match status" value="1"/>
</dbReference>
<dbReference type="Gene3D" id="3.40.50.620">
    <property type="entry name" value="HUPs"/>
    <property type="match status" value="1"/>
</dbReference>
<evidence type="ECO:0000256" key="8">
    <source>
        <dbReference type="SAM" id="Phobius"/>
    </source>
</evidence>
<dbReference type="InterPro" id="IPR014729">
    <property type="entry name" value="Rossmann-like_a/b/a_fold"/>
</dbReference>
<dbReference type="GO" id="GO:0002143">
    <property type="term" value="P:tRNA wobble position uridine thiolation"/>
    <property type="evidence" value="ECO:0007669"/>
    <property type="project" value="TreeGrafter"/>
</dbReference>
<keyword evidence="3 6" id="KW-0808">Transferase</keyword>
<feature type="compositionally biased region" description="Basic and acidic residues" evidence="7">
    <location>
        <begin position="90"/>
        <end position="101"/>
    </location>
</feature>
<evidence type="ECO:0000313" key="11">
    <source>
        <dbReference type="EMBL" id="KAF4617126.1"/>
    </source>
</evidence>
<dbReference type="NCBIfam" id="TIGR00269">
    <property type="entry name" value="TIGR00269 family protein"/>
    <property type="match status" value="1"/>
</dbReference>
<keyword evidence="8" id="KW-0472">Membrane</keyword>
<dbReference type="Pfam" id="PF01171">
    <property type="entry name" value="ATP_bind_3"/>
    <property type="match status" value="1"/>
</dbReference>
<feature type="compositionally biased region" description="Polar residues" evidence="7">
    <location>
        <begin position="66"/>
        <end position="88"/>
    </location>
</feature>
<feature type="region of interest" description="Disordered" evidence="7">
    <location>
        <begin position="1"/>
        <end position="37"/>
    </location>
</feature>
<evidence type="ECO:0000259" key="9">
    <source>
        <dbReference type="Pfam" id="PF01171"/>
    </source>
</evidence>
<feature type="region of interest" description="Disordered" evidence="7">
    <location>
        <begin position="150"/>
        <end position="170"/>
    </location>
</feature>
<evidence type="ECO:0000256" key="3">
    <source>
        <dbReference type="ARBA" id="ARBA00022679"/>
    </source>
</evidence>
<dbReference type="AlphaFoldDB" id="A0A8H4VNG3"/>
<evidence type="ECO:0000256" key="2">
    <source>
        <dbReference type="ARBA" id="ARBA00022555"/>
    </source>
</evidence>
<dbReference type="GO" id="GO:0000049">
    <property type="term" value="F:tRNA binding"/>
    <property type="evidence" value="ECO:0007669"/>
    <property type="project" value="UniProtKB-UniRule"/>
</dbReference>
<dbReference type="GO" id="GO:0016779">
    <property type="term" value="F:nucleotidyltransferase activity"/>
    <property type="evidence" value="ECO:0007669"/>
    <property type="project" value="UniProtKB-UniRule"/>
</dbReference>
<sequence>MRTNPIDRVDSGETDESPFASNLVTPTDEQGDPSQGIHERIDAAKSLLGYFASRSFSGDEIDTSKAPISNVDQVQPSIGSLKDTQAVTSLDKDSAQGRNADEPPDVGAEDSVMSTIHSIISSLSSSESIFRPVTGDFYTLPNDHISVYGATDDEDNLSSQTAGPESLPSATASTKVQGSAMDLTGVLLDSLSHLIVIGLRVLLFVPWCITVGGALLLAPGSLQKIAFGTGYVAPLTGIQRYAHWANYGFQHVVAFLTFLGAILWFYPNIGLLALGGLLAQFCYEWHDFLEDTTIPLGKDDYQTVYLLAKTTWLSHDKSVNLKIVDGDYYSTMEKMPEGDDMEETVCDPATQVDCTLKGREAFAEQVHDARRDPLAMVAKACALCQKAKAMLKRPKTGQQICRDCFFYVFETEVHNTITHAKLFKPGDRVAIGASGGKDEGITGYRDDSLETVKRNQQQYDIPLKILSYDELYGWTMDAIVSQVGRKNNCTFCGVFRRQALDRGAAMLNVDHIVTGHNADDIAETVLMNIMRGDIARLGRCTSICTQGEDTIKRSKPFKYAYEKEIVMYAYFKKLDYFSTECIYSPDAYRGHARVFLKDLEAARPSAIIDIIHSGEAFEVKDEVKATQKTQQTCERCGYMSSNPLCKACTLLEGLERGMASSAITDRGRKKMEAEGPAPENLRTIPFFKLPSGSPGPGSPAIAVEAPS</sequence>
<dbReference type="InterPro" id="IPR032442">
    <property type="entry name" value="CTU1_C"/>
</dbReference>
<dbReference type="GO" id="GO:0005739">
    <property type="term" value="C:mitochondrion"/>
    <property type="evidence" value="ECO:0007669"/>
    <property type="project" value="TreeGrafter"/>
</dbReference>
<keyword evidence="8" id="KW-0812">Transmembrane</keyword>
<feature type="region of interest" description="Disordered" evidence="7">
    <location>
        <begin position="59"/>
        <end position="109"/>
    </location>
</feature>
<evidence type="ECO:0000256" key="7">
    <source>
        <dbReference type="SAM" id="MobiDB-lite"/>
    </source>
</evidence>
<dbReference type="EMBL" id="JAACJL010000030">
    <property type="protein sequence ID" value="KAF4617126.1"/>
    <property type="molecule type" value="Genomic_DNA"/>
</dbReference>
<feature type="domain" description="tRNA(Ile)-lysidine/2-thiocytidine synthase N-terminal" evidence="9">
    <location>
        <begin position="449"/>
        <end position="580"/>
    </location>
</feature>
<feature type="region of interest" description="Disordered" evidence="7">
    <location>
        <begin position="662"/>
        <end position="707"/>
    </location>
</feature>
<protein>
    <recommendedName>
        <fullName evidence="6">Cytoplasmic tRNA 2-thiolation protein 1</fullName>
        <ecNumber evidence="6">2.7.7.-</ecNumber>
    </recommendedName>
    <alternativeName>
        <fullName evidence="6">Cytoplasmic tRNA adenylyltransferase 1</fullName>
    </alternativeName>
</protein>
<keyword evidence="1 6" id="KW-0963">Cytoplasm</keyword>
<evidence type="ECO:0000313" key="12">
    <source>
        <dbReference type="Proteomes" id="UP000521872"/>
    </source>
</evidence>
<evidence type="ECO:0000256" key="4">
    <source>
        <dbReference type="ARBA" id="ARBA00022694"/>
    </source>
</evidence>
<keyword evidence="2 6" id="KW-0820">tRNA-binding</keyword>
<feature type="compositionally biased region" description="Basic and acidic residues" evidence="7">
    <location>
        <begin position="1"/>
        <end position="11"/>
    </location>
</feature>
<dbReference type="Pfam" id="PF16503">
    <property type="entry name" value="zn-ribbon_14"/>
    <property type="match status" value="1"/>
</dbReference>
<dbReference type="InterPro" id="IPR000541">
    <property type="entry name" value="Ncs6/Tuc1/Ctu1"/>
</dbReference>
<evidence type="ECO:0000259" key="10">
    <source>
        <dbReference type="Pfam" id="PF16503"/>
    </source>
</evidence>
<proteinExistence type="inferred from homology"/>
<feature type="compositionally biased region" description="Polar residues" evidence="7">
    <location>
        <begin position="157"/>
        <end position="170"/>
    </location>
</feature>
<feature type="transmembrane region" description="Helical" evidence="8">
    <location>
        <begin position="248"/>
        <end position="266"/>
    </location>
</feature>
<keyword evidence="4 6" id="KW-0819">tRNA processing</keyword>
<evidence type="ECO:0000256" key="5">
    <source>
        <dbReference type="ARBA" id="ARBA00022884"/>
    </source>
</evidence>
<reference evidence="11 12" key="1">
    <citation type="submission" date="2019-12" db="EMBL/GenBank/DDBJ databases">
        <authorList>
            <person name="Floudas D."/>
            <person name="Bentzer J."/>
            <person name="Ahren D."/>
            <person name="Johansson T."/>
            <person name="Persson P."/>
            <person name="Tunlid A."/>
        </authorList>
    </citation>
    <scope>NUCLEOTIDE SEQUENCE [LARGE SCALE GENOMIC DNA]</scope>
    <source>
        <strain evidence="11 12">CBS 102.39</strain>
    </source>
</reference>
<keyword evidence="5 6" id="KW-0694">RNA-binding</keyword>
<keyword evidence="12" id="KW-1185">Reference proteome</keyword>
<evidence type="ECO:0000256" key="6">
    <source>
        <dbReference type="HAMAP-Rule" id="MF_03053"/>
    </source>
</evidence>
<feature type="transmembrane region" description="Helical" evidence="8">
    <location>
        <begin position="194"/>
        <end position="218"/>
    </location>
</feature>
<feature type="domain" description="Cytoplasmic tRNA 2-thiolation protein 1 C-terminal" evidence="10">
    <location>
        <begin position="631"/>
        <end position="660"/>
    </location>
</feature>
<comment type="caution">
    <text evidence="11">The sequence shown here is derived from an EMBL/GenBank/DDBJ whole genome shotgun (WGS) entry which is preliminary data.</text>
</comment>
<dbReference type="PANTHER" id="PTHR11807">
    <property type="entry name" value="ATPASES OF THE PP SUPERFAMILY-RELATED"/>
    <property type="match status" value="1"/>
</dbReference>
<dbReference type="GO" id="GO:0002144">
    <property type="term" value="C:cytosolic tRNA wobble base thiouridylase complex"/>
    <property type="evidence" value="ECO:0007669"/>
    <property type="project" value="TreeGrafter"/>
</dbReference>
<accession>A0A8H4VNG3</accession>
<keyword evidence="8" id="KW-1133">Transmembrane helix</keyword>
<dbReference type="PANTHER" id="PTHR11807:SF12">
    <property type="entry name" value="CYTOPLASMIC TRNA 2-THIOLATION PROTEIN 1"/>
    <property type="match status" value="1"/>
</dbReference>
<comment type="subcellular location">
    <subcellularLocation>
        <location evidence="6">Cytoplasm</location>
    </subcellularLocation>
</comment>
<dbReference type="GO" id="GO:0032447">
    <property type="term" value="P:protein urmylation"/>
    <property type="evidence" value="ECO:0007669"/>
    <property type="project" value="UniProtKB-UniRule"/>
</dbReference>
<dbReference type="Proteomes" id="UP000521872">
    <property type="component" value="Unassembled WGS sequence"/>
</dbReference>
<comment type="pathway">
    <text evidence="6">tRNA modification; 5-methoxycarbonylmethyl-2-thiouridine-tRNA biosynthesis.</text>
</comment>
<name>A0A8H4VNG3_9AGAR</name>
<feature type="compositionally biased region" description="Polar residues" evidence="7">
    <location>
        <begin position="19"/>
        <end position="28"/>
    </location>
</feature>